<dbReference type="InterPro" id="IPR004675">
    <property type="entry name" value="AhpD_core"/>
</dbReference>
<dbReference type="PANTHER" id="PTHR35446:SF2">
    <property type="entry name" value="CARBOXYMUCONOLACTONE DECARBOXYLASE-LIKE DOMAIN-CONTAINING PROTEIN"/>
    <property type="match status" value="1"/>
</dbReference>
<accession>A0A7X3FG39</accession>
<dbReference type="Gene3D" id="1.20.1290.10">
    <property type="entry name" value="AhpD-like"/>
    <property type="match status" value="1"/>
</dbReference>
<evidence type="ECO:0000313" key="3">
    <source>
        <dbReference type="Proteomes" id="UP000490800"/>
    </source>
</evidence>
<comment type="caution">
    <text evidence="2">The sequence shown here is derived from an EMBL/GenBank/DDBJ whole genome shotgun (WGS) entry which is preliminary data.</text>
</comment>
<dbReference type="RefSeq" id="WP_157333678.1">
    <property type="nucleotide sequence ID" value="NZ_RHLK01000002.1"/>
</dbReference>
<feature type="domain" description="Carboxymuconolactone decarboxylase-like" evidence="1">
    <location>
        <begin position="12"/>
        <end position="93"/>
    </location>
</feature>
<organism evidence="2 3">
    <name type="scientific">Paenibacillus lutrae</name>
    <dbReference type="NCBI Taxonomy" id="2078573"/>
    <lineage>
        <taxon>Bacteria</taxon>
        <taxon>Bacillati</taxon>
        <taxon>Bacillota</taxon>
        <taxon>Bacilli</taxon>
        <taxon>Bacillales</taxon>
        <taxon>Paenibacillaceae</taxon>
        <taxon>Paenibacillus</taxon>
    </lineage>
</organism>
<sequence length="147" mass="16752">MEERMNMVTAVPAGYAAMAELEKYVKSTSLNPELKELIKIRASQINGCAFCLDMHTKAARKLGETEQRLYTLSAWRETPFFTPEERAALAFTEAVTLVTEGHVPDDVYQQVRVYYDEVQTFEILMSIVVINAWNRLVISTRRMPAAD</sequence>
<evidence type="ECO:0000313" key="2">
    <source>
        <dbReference type="EMBL" id="MVO99037.1"/>
    </source>
</evidence>
<dbReference type="PANTHER" id="PTHR35446">
    <property type="entry name" value="SI:CH211-175M2.5"/>
    <property type="match status" value="1"/>
</dbReference>
<dbReference type="Pfam" id="PF02627">
    <property type="entry name" value="CMD"/>
    <property type="match status" value="1"/>
</dbReference>
<dbReference type="Proteomes" id="UP000490800">
    <property type="component" value="Unassembled WGS sequence"/>
</dbReference>
<evidence type="ECO:0000259" key="1">
    <source>
        <dbReference type="Pfam" id="PF02627"/>
    </source>
</evidence>
<dbReference type="EMBL" id="RHLK01000002">
    <property type="protein sequence ID" value="MVO99037.1"/>
    <property type="molecule type" value="Genomic_DNA"/>
</dbReference>
<dbReference type="OrthoDB" id="9801997at2"/>
<name>A0A7X3FG39_9BACL</name>
<dbReference type="NCBIfam" id="TIGR00778">
    <property type="entry name" value="ahpD_dom"/>
    <property type="match status" value="1"/>
</dbReference>
<dbReference type="AlphaFoldDB" id="A0A7X3FG39"/>
<proteinExistence type="predicted"/>
<dbReference type="InterPro" id="IPR029032">
    <property type="entry name" value="AhpD-like"/>
</dbReference>
<reference evidence="2 3" key="1">
    <citation type="journal article" date="2019" name="Microorganisms">
        <title>Paenibacillus lutrae sp. nov., A Chitinolytic Species Isolated from A River Otter in Castril Natural Park, Granada, Spain.</title>
        <authorList>
            <person name="Rodriguez M."/>
            <person name="Reina J.C."/>
            <person name="Bejar V."/>
            <person name="Llamas I."/>
        </authorList>
    </citation>
    <scope>NUCLEOTIDE SEQUENCE [LARGE SCALE GENOMIC DNA]</scope>
    <source>
        <strain evidence="2 3">N10</strain>
    </source>
</reference>
<dbReference type="SUPFAM" id="SSF69118">
    <property type="entry name" value="AhpD-like"/>
    <property type="match status" value="1"/>
</dbReference>
<keyword evidence="3" id="KW-1185">Reference proteome</keyword>
<protein>
    <submittedName>
        <fullName evidence="2">Carboxymuconolactone decarboxylase family protein</fullName>
    </submittedName>
</protein>
<dbReference type="InterPro" id="IPR003779">
    <property type="entry name" value="CMD-like"/>
</dbReference>
<dbReference type="GO" id="GO:0051920">
    <property type="term" value="F:peroxiredoxin activity"/>
    <property type="evidence" value="ECO:0007669"/>
    <property type="project" value="InterPro"/>
</dbReference>
<gene>
    <name evidence="2" type="ORF">EDM21_05795</name>
</gene>